<dbReference type="AlphaFoldDB" id="A0A327LXU5"/>
<organism evidence="3 4">
    <name type="scientific">Roseicella frigidaeris</name>
    <dbReference type="NCBI Taxonomy" id="2230885"/>
    <lineage>
        <taxon>Bacteria</taxon>
        <taxon>Pseudomonadati</taxon>
        <taxon>Pseudomonadota</taxon>
        <taxon>Alphaproteobacteria</taxon>
        <taxon>Acetobacterales</taxon>
        <taxon>Roseomonadaceae</taxon>
        <taxon>Roseicella</taxon>
    </lineage>
</organism>
<dbReference type="EMBL" id="QLIX01000040">
    <property type="protein sequence ID" value="RAI54712.1"/>
    <property type="molecule type" value="Genomic_DNA"/>
</dbReference>
<evidence type="ECO:0000313" key="3">
    <source>
        <dbReference type="EMBL" id="RAI54712.1"/>
    </source>
</evidence>
<comment type="caution">
    <text evidence="3">The sequence shown here is derived from an EMBL/GenBank/DDBJ whole genome shotgun (WGS) entry which is preliminary data.</text>
</comment>
<feature type="region of interest" description="Disordered" evidence="2">
    <location>
        <begin position="359"/>
        <end position="463"/>
    </location>
</feature>
<feature type="compositionally biased region" description="Low complexity" evidence="2">
    <location>
        <begin position="446"/>
        <end position="455"/>
    </location>
</feature>
<dbReference type="Proteomes" id="UP000249065">
    <property type="component" value="Unassembled WGS sequence"/>
</dbReference>
<name>A0A327LXU5_9PROT</name>
<feature type="coiled-coil region" evidence="1">
    <location>
        <begin position="508"/>
        <end position="539"/>
    </location>
</feature>
<accession>A0A327LXU5</accession>
<proteinExistence type="predicted"/>
<keyword evidence="1" id="KW-0175">Coiled coil</keyword>
<feature type="compositionally biased region" description="Basic and acidic residues" evidence="2">
    <location>
        <begin position="389"/>
        <end position="408"/>
    </location>
</feature>
<protein>
    <submittedName>
        <fullName evidence="3">Uncharacterized protein</fullName>
    </submittedName>
</protein>
<keyword evidence="4" id="KW-1185">Reference proteome</keyword>
<evidence type="ECO:0000313" key="4">
    <source>
        <dbReference type="Proteomes" id="UP000249065"/>
    </source>
</evidence>
<feature type="region of interest" description="Disordered" evidence="2">
    <location>
        <begin position="202"/>
        <end position="224"/>
    </location>
</feature>
<evidence type="ECO:0000256" key="2">
    <source>
        <dbReference type="SAM" id="MobiDB-lite"/>
    </source>
</evidence>
<sequence length="646" mass="70514">MPWPKAAGMSFLSIGGVFPRAKPAVDALADHLSKDLDAGKRQVVTLLPGGVSGDTLHAKLRRLAAMAAGIKSKAPLLHTIVSPSLEDAPLEAQEVFLDRVAESNGTQNQPRMRVRHDLIDSRGKRGIHLHEISLRRTDAGKVANIGNNFLIMERIAVEVARDFGLSCPAIAHPDKVHDWLVANGRTEAADWLLANFPRLPDPPGAEPTRFGPRRKAKINRPQRQQQIRTGIQLADVERDVLAAWQASDSAEAFSAALLDRGLWLGQGGKTVQLLDRTGATHDLARTLGAVSKASDLPRISAPDVRAKIAGLRLSSVNEVRALIRSLSDAPQAPKAEVEVEFDLSDIEPEAIIEAAEVQAAPTEVPQPEQPTAPVAPARSRLQAPPPVSRDARNVLDEIMRDWPGRKVEPPAAPAPAPEPKPEVRNRWSGMPSDDELAEIQKREPKPAASPSASAPVQSEKRRLPPRVLAQLEAVRRNPYAGPQDFTTAFQIAASGGDPVMLAWMREQARLAQIELERSRRRVREEIERERLAAARAEAARAGQGRAPMSSVGDKLRQQRRRHSEQIHVSATVQRTTVTATSVTVEELTVTAAVWRQLAESRRGLVARALDWIADGAATVAQDMRNHAEYSKRVAAEDAAEESRFDM</sequence>
<feature type="compositionally biased region" description="Basic residues" evidence="2">
    <location>
        <begin position="211"/>
        <end position="220"/>
    </location>
</feature>
<reference evidence="4" key="1">
    <citation type="submission" date="2018-06" db="EMBL/GenBank/DDBJ databases">
        <authorList>
            <person name="Khan S.A."/>
        </authorList>
    </citation>
    <scope>NUCLEOTIDE SEQUENCE [LARGE SCALE GENOMIC DNA]</scope>
    <source>
        <strain evidence="4">DB-1506</strain>
    </source>
</reference>
<gene>
    <name evidence="3" type="ORF">DOO78_25335</name>
</gene>
<evidence type="ECO:0000256" key="1">
    <source>
        <dbReference type="SAM" id="Coils"/>
    </source>
</evidence>